<keyword evidence="10" id="KW-1185">Reference proteome</keyword>
<comment type="similarity">
    <text evidence="8">Belongs to the insect chemoreceptor superfamily. Gustatory receptor (GR) family.</text>
</comment>
<accession>A0A8K0FZ75</accession>
<reference evidence="9" key="1">
    <citation type="submission" date="2019-08" db="EMBL/GenBank/DDBJ databases">
        <title>The genome of the North American firefly Photinus pyralis.</title>
        <authorList>
            <consortium name="Photinus pyralis genome working group"/>
            <person name="Fallon T.R."/>
            <person name="Sander Lower S.E."/>
            <person name="Weng J.-K."/>
        </authorList>
    </citation>
    <scope>NUCLEOTIDE SEQUENCE</scope>
    <source>
        <strain evidence="9">TRF0915ILg1</strain>
        <tissue evidence="9">Whole body</tissue>
    </source>
</reference>
<keyword evidence="2 8" id="KW-1003">Cell membrane</keyword>
<dbReference type="GO" id="GO:0007165">
    <property type="term" value="P:signal transduction"/>
    <property type="evidence" value="ECO:0007669"/>
    <property type="project" value="UniProtKB-KW"/>
</dbReference>
<keyword evidence="7 8" id="KW-0807">Transducer</keyword>
<feature type="transmembrane region" description="Helical" evidence="8">
    <location>
        <begin position="186"/>
        <end position="205"/>
    </location>
</feature>
<keyword evidence="6 8" id="KW-0675">Receptor</keyword>
<evidence type="ECO:0000313" key="10">
    <source>
        <dbReference type="Proteomes" id="UP000801492"/>
    </source>
</evidence>
<dbReference type="Pfam" id="PF08395">
    <property type="entry name" value="7tm_7"/>
    <property type="match status" value="1"/>
</dbReference>
<evidence type="ECO:0000256" key="5">
    <source>
        <dbReference type="ARBA" id="ARBA00023136"/>
    </source>
</evidence>
<dbReference type="GO" id="GO:0005886">
    <property type="term" value="C:plasma membrane"/>
    <property type="evidence" value="ECO:0007669"/>
    <property type="project" value="UniProtKB-SubCell"/>
</dbReference>
<evidence type="ECO:0000256" key="2">
    <source>
        <dbReference type="ARBA" id="ARBA00022475"/>
    </source>
</evidence>
<dbReference type="GO" id="GO:0050909">
    <property type="term" value="P:sensory perception of taste"/>
    <property type="evidence" value="ECO:0007669"/>
    <property type="project" value="InterPro"/>
</dbReference>
<dbReference type="PANTHER" id="PTHR21143">
    <property type="entry name" value="INVERTEBRATE GUSTATORY RECEPTOR"/>
    <property type="match status" value="1"/>
</dbReference>
<evidence type="ECO:0000256" key="6">
    <source>
        <dbReference type="ARBA" id="ARBA00023170"/>
    </source>
</evidence>
<keyword evidence="4 8" id="KW-1133">Transmembrane helix</keyword>
<organism evidence="9 10">
    <name type="scientific">Ignelater luminosus</name>
    <name type="common">Cucubano</name>
    <name type="synonym">Pyrophorus luminosus</name>
    <dbReference type="NCBI Taxonomy" id="2038154"/>
    <lineage>
        <taxon>Eukaryota</taxon>
        <taxon>Metazoa</taxon>
        <taxon>Ecdysozoa</taxon>
        <taxon>Arthropoda</taxon>
        <taxon>Hexapoda</taxon>
        <taxon>Insecta</taxon>
        <taxon>Pterygota</taxon>
        <taxon>Neoptera</taxon>
        <taxon>Endopterygota</taxon>
        <taxon>Coleoptera</taxon>
        <taxon>Polyphaga</taxon>
        <taxon>Elateriformia</taxon>
        <taxon>Elateroidea</taxon>
        <taxon>Elateridae</taxon>
        <taxon>Agrypninae</taxon>
        <taxon>Pyrophorini</taxon>
        <taxon>Ignelater</taxon>
    </lineage>
</organism>
<dbReference type="Proteomes" id="UP000801492">
    <property type="component" value="Unassembled WGS sequence"/>
</dbReference>
<feature type="transmembrane region" description="Helical" evidence="8">
    <location>
        <begin position="48"/>
        <end position="67"/>
    </location>
</feature>
<dbReference type="OrthoDB" id="8176814at2759"/>
<name>A0A8K0FZ75_IGNLU</name>
<dbReference type="GO" id="GO:0030424">
    <property type="term" value="C:axon"/>
    <property type="evidence" value="ECO:0007669"/>
    <property type="project" value="TreeGrafter"/>
</dbReference>
<evidence type="ECO:0000256" key="7">
    <source>
        <dbReference type="ARBA" id="ARBA00023224"/>
    </source>
</evidence>
<evidence type="ECO:0000313" key="9">
    <source>
        <dbReference type="EMBL" id="KAF2880003.1"/>
    </source>
</evidence>
<feature type="transmembrane region" description="Helical" evidence="8">
    <location>
        <begin position="87"/>
        <end position="110"/>
    </location>
</feature>
<proteinExistence type="inferred from homology"/>
<feature type="transmembrane region" description="Helical" evidence="8">
    <location>
        <begin position="408"/>
        <end position="428"/>
    </location>
</feature>
<feature type="transmembrane region" description="Helical" evidence="8">
    <location>
        <begin position="297"/>
        <end position="317"/>
    </location>
</feature>
<evidence type="ECO:0000256" key="1">
    <source>
        <dbReference type="ARBA" id="ARBA00004651"/>
    </source>
</evidence>
<dbReference type="InterPro" id="IPR013604">
    <property type="entry name" value="7TM_chemorcpt"/>
</dbReference>
<evidence type="ECO:0000256" key="3">
    <source>
        <dbReference type="ARBA" id="ARBA00022692"/>
    </source>
</evidence>
<dbReference type="GO" id="GO:0008049">
    <property type="term" value="P:male courtship behavior"/>
    <property type="evidence" value="ECO:0007669"/>
    <property type="project" value="TreeGrafter"/>
</dbReference>
<comment type="function">
    <text evidence="8">Gustatory receptor which mediates acceptance or avoidance behavior, depending on its substrates.</text>
</comment>
<keyword evidence="5 8" id="KW-0472">Membrane</keyword>
<dbReference type="GO" id="GO:0030425">
    <property type="term" value="C:dendrite"/>
    <property type="evidence" value="ECO:0007669"/>
    <property type="project" value="TreeGrafter"/>
</dbReference>
<protein>
    <recommendedName>
        <fullName evidence="8">Gustatory receptor</fullName>
    </recommendedName>
</protein>
<dbReference type="GO" id="GO:0007635">
    <property type="term" value="P:chemosensory behavior"/>
    <property type="evidence" value="ECO:0007669"/>
    <property type="project" value="TreeGrafter"/>
</dbReference>
<sequence>MSKKEVAISSQIYESCKPVIFVCRVLGLFPVSICRKTNQLYLKWSRLYTIYSCTLGITITILAYYGLSRDILNGKTMAIKIRSQTHMYVIICDVSVLIAAVLCGIFSNIFNCCKDLKLINYFNKVDAIIPLTNTKRIRNTAIRMITIILTVTAFITIADLVMYYLISNNNISKILIWECYGAFYLTFYIALINEYKFCFLGYCILKRLEQLNKHLGVDNFKNENIEKILKSNINACLPQKACENNTEKAKSMNALALSKLNYIDTHTRMIRNRIYKLILAHDLLCDATKILNELYGLNNAVTIIGILWHLIETPYLLISELTGNRKDSIYLTVLFLWCLLHIGRLMLLAQPCHSCLNEAQKTSDLVCKLLFSLDSDREVKSKLRDFALILLHRKFEFTASGLIAVNRALVTTIVGAITTYLVILLQFARSEQ</sequence>
<dbReference type="GO" id="GO:0043025">
    <property type="term" value="C:neuronal cell body"/>
    <property type="evidence" value="ECO:0007669"/>
    <property type="project" value="TreeGrafter"/>
</dbReference>
<evidence type="ECO:0000256" key="8">
    <source>
        <dbReference type="RuleBase" id="RU363108"/>
    </source>
</evidence>
<feature type="transmembrane region" description="Helical" evidence="8">
    <location>
        <begin position="329"/>
        <end position="347"/>
    </location>
</feature>
<keyword evidence="3 8" id="KW-0812">Transmembrane</keyword>
<comment type="caution">
    <text evidence="9">The sequence shown here is derived from an EMBL/GenBank/DDBJ whole genome shotgun (WGS) entry which is preliminary data.</text>
</comment>
<feature type="transmembrane region" description="Helical" evidence="8">
    <location>
        <begin position="145"/>
        <end position="166"/>
    </location>
</feature>
<comment type="subcellular location">
    <subcellularLocation>
        <location evidence="1 8">Cell membrane</location>
        <topology evidence="1 8">Multi-pass membrane protein</topology>
    </subcellularLocation>
</comment>
<gene>
    <name evidence="9" type="ORF">ILUMI_26163</name>
</gene>
<dbReference type="PANTHER" id="PTHR21143:SF123">
    <property type="entry name" value="GUSTATORY RECEPTOR FOR SUGAR TASTE 43A-RELATED"/>
    <property type="match status" value="1"/>
</dbReference>
<dbReference type="AlphaFoldDB" id="A0A8K0FZ75"/>
<evidence type="ECO:0000256" key="4">
    <source>
        <dbReference type="ARBA" id="ARBA00022989"/>
    </source>
</evidence>
<dbReference type="EMBL" id="VTPC01091035">
    <property type="protein sequence ID" value="KAF2880003.1"/>
    <property type="molecule type" value="Genomic_DNA"/>
</dbReference>